<dbReference type="Gene3D" id="3.40.630.30">
    <property type="match status" value="1"/>
</dbReference>
<dbReference type="Pfam" id="PF00583">
    <property type="entry name" value="Acetyltransf_1"/>
    <property type="match status" value="1"/>
</dbReference>
<dbReference type="EMBL" id="CP065666">
    <property type="protein sequence ID" value="QPS05484.1"/>
    <property type="molecule type" value="Genomic_DNA"/>
</dbReference>
<evidence type="ECO:0000313" key="7">
    <source>
        <dbReference type="EMBL" id="WMG17759.1"/>
    </source>
</evidence>
<dbReference type="Proteomes" id="UP001244586">
    <property type="component" value="Chromosome"/>
</dbReference>
<name>A0A239RSJ5_ACIJO</name>
<dbReference type="SUPFAM" id="SSF55729">
    <property type="entry name" value="Acyl-CoA N-acyltransferases (Nat)"/>
    <property type="match status" value="1"/>
</dbReference>
<dbReference type="InterPro" id="IPR016181">
    <property type="entry name" value="Acyl_CoA_acyltransferase"/>
</dbReference>
<reference evidence="6 8" key="1">
    <citation type="submission" date="2018-06" db="EMBL/GenBank/DDBJ databases">
        <authorList>
            <consortium name="Pathogen Informatics"/>
            <person name="Doyle S."/>
        </authorList>
    </citation>
    <scope>NUCLEOTIDE SEQUENCE [LARGE SCALE GENOMIC DNA]</scope>
    <source>
        <strain evidence="6 8">NCTC10308</strain>
    </source>
</reference>
<dbReference type="RefSeq" id="WP_004692085.1">
    <property type="nucleotide sequence ID" value="NZ_BBTB01000115.1"/>
</dbReference>
<dbReference type="Proteomes" id="UP001161099">
    <property type="component" value="Unassembled WGS sequence"/>
</dbReference>
<protein>
    <submittedName>
        <fullName evidence="4">GNAT family N-acetyltransferase</fullName>
    </submittedName>
    <submittedName>
        <fullName evidence="6">Putative acetyltransferase YhhY</fullName>
    </submittedName>
</protein>
<dbReference type="PANTHER" id="PTHR43420">
    <property type="entry name" value="ACETYLTRANSFERASE"/>
    <property type="match status" value="1"/>
</dbReference>
<keyword evidence="11" id="KW-1185">Reference proteome</keyword>
<evidence type="ECO:0000259" key="3">
    <source>
        <dbReference type="PROSITE" id="PS51186"/>
    </source>
</evidence>
<dbReference type="EMBL" id="CP121776">
    <property type="protein sequence ID" value="WMG17759.1"/>
    <property type="molecule type" value="Genomic_DNA"/>
</dbReference>
<reference evidence="4" key="3">
    <citation type="submission" date="2022-09" db="EMBL/GenBank/DDBJ databases">
        <title>Intensive care unit water sources are persistently colonized with multi-drug resistant bacteria and are the site of extensive horizontal gene transfer of antibiotic resistance genes.</title>
        <authorList>
            <person name="Diorio-Toth L."/>
        </authorList>
    </citation>
    <scope>NUCLEOTIDE SEQUENCE</scope>
    <source>
        <strain evidence="4">GD03851</strain>
    </source>
</reference>
<dbReference type="CDD" id="cd04301">
    <property type="entry name" value="NAT_SF"/>
    <property type="match status" value="1"/>
</dbReference>
<dbReference type="Proteomes" id="UP000595107">
    <property type="component" value="Chromosome"/>
</dbReference>
<keyword evidence="2" id="KW-0012">Acyltransferase</keyword>
<dbReference type="AlphaFoldDB" id="A0A239RSJ5"/>
<dbReference type="EMBL" id="UFRV01000006">
    <property type="protein sequence ID" value="SUT93216.1"/>
    <property type="molecule type" value="Genomic_DNA"/>
</dbReference>
<feature type="domain" description="N-acetyltransferase" evidence="3">
    <location>
        <begin position="8"/>
        <end position="163"/>
    </location>
</feature>
<evidence type="ECO:0000313" key="4">
    <source>
        <dbReference type="EMBL" id="MDH0656107.1"/>
    </source>
</evidence>
<dbReference type="InterPro" id="IPR050680">
    <property type="entry name" value="YpeA/RimI_acetyltransf"/>
</dbReference>
<dbReference type="Proteomes" id="UP000254227">
    <property type="component" value="Unassembled WGS sequence"/>
</dbReference>
<reference evidence="7 11" key="4">
    <citation type="submission" date="2023-04" db="EMBL/GenBank/DDBJ databases">
        <title>Acinetobacter johnsonii isolate AYTCM encoding NDM-1, OXA-58 and PER-1.</title>
        <authorList>
            <person name="Tian C."/>
            <person name="Wang S."/>
            <person name="Fan X."/>
            <person name="Xia D."/>
        </authorList>
    </citation>
    <scope>NUCLEOTIDE SEQUENCE [LARGE SCALE GENOMIC DNA]</scope>
    <source>
        <strain evidence="7 11">AYTCM</strain>
    </source>
</reference>
<organism evidence="4 10">
    <name type="scientific">Acinetobacter johnsonii</name>
    <dbReference type="NCBI Taxonomy" id="40214"/>
    <lineage>
        <taxon>Bacteria</taxon>
        <taxon>Pseudomonadati</taxon>
        <taxon>Pseudomonadota</taxon>
        <taxon>Gammaproteobacteria</taxon>
        <taxon>Moraxellales</taxon>
        <taxon>Moraxellaceae</taxon>
        <taxon>Acinetobacter</taxon>
    </lineage>
</organism>
<evidence type="ECO:0000313" key="10">
    <source>
        <dbReference type="Proteomes" id="UP001161099"/>
    </source>
</evidence>
<evidence type="ECO:0000313" key="6">
    <source>
        <dbReference type="EMBL" id="SUT93216.1"/>
    </source>
</evidence>
<evidence type="ECO:0000256" key="2">
    <source>
        <dbReference type="ARBA" id="ARBA00023315"/>
    </source>
</evidence>
<accession>A0A239RSJ5</accession>
<dbReference type="InterPro" id="IPR000182">
    <property type="entry name" value="GNAT_dom"/>
</dbReference>
<dbReference type="EMBL" id="JAOCDR010000014">
    <property type="protein sequence ID" value="MDH0656107.1"/>
    <property type="molecule type" value="Genomic_DNA"/>
</dbReference>
<evidence type="ECO:0000256" key="1">
    <source>
        <dbReference type="ARBA" id="ARBA00022679"/>
    </source>
</evidence>
<sequence length="168" mass="18918">MSQGLDEIEVRLTIEEDWEILKTVRLESLLDSPDVFSATYAIVEKYSESEWRDRAAHKTKYQYILAIKDTQAIGIVGGIQNSAHDFNLVAMWVNPKFRGKGIADILISTIKELAISKGHNRIVLSVSPGNSRAVDVYSRHGFVFISEWEVLPLSSGEKNQKMECSALF</sequence>
<evidence type="ECO:0000313" key="5">
    <source>
        <dbReference type="EMBL" id="QPS05484.1"/>
    </source>
</evidence>
<keyword evidence="1 5" id="KW-0808">Transferase</keyword>
<dbReference type="GO" id="GO:0016747">
    <property type="term" value="F:acyltransferase activity, transferring groups other than amino-acyl groups"/>
    <property type="evidence" value="ECO:0007669"/>
    <property type="project" value="InterPro"/>
</dbReference>
<proteinExistence type="predicted"/>
<dbReference type="PROSITE" id="PS51186">
    <property type="entry name" value="GNAT"/>
    <property type="match status" value="1"/>
</dbReference>
<reference evidence="5 9" key="2">
    <citation type="submission" date="2020-12" db="EMBL/GenBank/DDBJ databases">
        <title>FDA dAtabase for Regulatory Grade micrObial Sequences (FDA-ARGOS): Supporting development and validation of Infectious Disease Dx tests.</title>
        <authorList>
            <person name="Sproer C."/>
            <person name="Gronow S."/>
            <person name="Severitt S."/>
            <person name="Schroder I."/>
            <person name="Tallon L."/>
            <person name="Sadzewicz L."/>
            <person name="Zhao X."/>
            <person name="Boylan J."/>
            <person name="Ott S."/>
            <person name="Bowen H."/>
            <person name="Vavikolanu K."/>
            <person name="Mehta A."/>
            <person name="Aluvathingal J."/>
            <person name="Nadendla S."/>
            <person name="Lowell S."/>
            <person name="Myers T."/>
            <person name="Yan Y."/>
            <person name="Sichtig H."/>
        </authorList>
    </citation>
    <scope>NUCLEOTIDE SEQUENCE [LARGE SCALE GENOMIC DNA]</scope>
    <source>
        <strain evidence="5 9">FDAARGOS_910</strain>
    </source>
</reference>
<evidence type="ECO:0000313" key="8">
    <source>
        <dbReference type="Proteomes" id="UP000254227"/>
    </source>
</evidence>
<gene>
    <name evidence="5" type="ORF">I6G67_08670</name>
    <name evidence="4" type="ORF">N5D11_08240</name>
    <name evidence="6" type="ORF">NCTC10308_01006</name>
    <name evidence="7" type="ORF">QBJ73_15480</name>
</gene>
<evidence type="ECO:0000313" key="9">
    <source>
        <dbReference type="Proteomes" id="UP000595107"/>
    </source>
</evidence>
<evidence type="ECO:0000313" key="11">
    <source>
        <dbReference type="Proteomes" id="UP001244586"/>
    </source>
</evidence>